<evidence type="ECO:0008006" key="4">
    <source>
        <dbReference type="Google" id="ProtNLM"/>
    </source>
</evidence>
<sequence length="1442" mass="157459">MRIEKRAADIFTVMRRISRRAALMVALIPGMMVPLAAQAQDLPKSISPLEIEPDRNGVNIVTGKMAPEALVLSVPAAPRLKFDRVQNAAPYVTGQVLTDWATETEKSAEYTVHTADGVSESFRCLWSMESKDCQSVTRSGSMLNFAGTDFRRGGSGERYTINLVHLYQVPTPTNPQQKRLFYTSRIEYPDGEVISYTYDTSTLPTDTLSRAWYRPVRVESNLGYYITIAYQGNDLTQIGWGTASEVALYNVNVPGTPLGKLSYSNGAVTDLAGRVYQGYDLGTLGADIETASYTRTLPTESTPALTVTPASLPTNAPMIGTVNRDGVQWNYAYGNPQYYTGLDNYLYNSVTVTGPNGYQKLYTIINANPLSTAGNRNLITRTTDELGRQTNYEYDGGLRVTKIIYPENNAVSIGWDDAGNVISKTSIAKPGSGLANIVEQSFVDLSGRYTPGGFLDCRDTVLCYRPTWTRDALGRQTDYVYNTRGQLTEQTDPADGSGVRRRTYVEYEAYDTGTGIISRKKVVRICGATTTCGTNAEIRTEYDYSDQITLPMVQRQVDAVTGQIREIRYSYDAAGRVLSIDGPRPGWDDTQYFRYDVAGRKTWEIGALAPNGLRMAKRFNYRDSDDKTMSVETGTLPDTVSAVLTVLERTDLSYDSRRNGVREATSAGGQTIRVTDNSYFDRGLLDCAATRMNMGALLAAGSAAACSLGTTGAQGSDRIIRNLYDVAGQLERIQQAYGTPLMRNYVTYSYTQNGKRQFVTDGNGNKAQFTYDGYDRQSRWYFPDKAIAGTVSGSDYEQYGYDAAGNRTSLRRRDGKTLIFAYDNVNRMTSKTVPDGCAPIQSGACAPASATRDVYYSYDIMGRQLSAKFDSATGADGLIASYDAFGSLRSNTISMGGITKTLTAEYDEVGNRTRLIHPDGQVFTYTYDALNRLIGLYEGMGTEVPLNQFSYNSSGLLSTRTELFGSGVSYAYDAIGQITSQSDHFAGGNGNVTVGPIVYNPASQIVGKNRDNDDYAWRDAIAVNRNYTKNGLNQYIAAGSANFTYDANGNLISDGASSYVYDAENRLISASNGTALVYDPMGRLWQVARGVVSSRFLYDGDALVAEYDSAGAMTARYVHGGGMGADDPLVWYGNGVVRWLHADYQGSIIAATSGSGGSPSINAYDEYGIPSAANTGRFQYTGQAWLAELGMYYYKARIYSPTLGRFLQVDPIGYDDQINLYAYVGNDPINRSDPTGEYNCDKADCPVIQKYAQNLKSAADTPKTGTRIADSTLKAASKFVGSLNDGNKVDIKLGKVNGAADGLTGLQNGRVNITLDSAKIGNNIGYGAVVLAHEAVHGAQYLVRGQPSSLADVDRRERAAYRVGSYVSQRLGVDSRVWHPGMTESQRNTAIRAGARDSCIMASIGTPLSGKNHSRGKTVREAFSALHRPVTARHWMLIRNEI</sequence>
<dbReference type="NCBIfam" id="TIGR03696">
    <property type="entry name" value="Rhs_assc_core"/>
    <property type="match status" value="1"/>
</dbReference>
<evidence type="ECO:0000256" key="1">
    <source>
        <dbReference type="SAM" id="SignalP"/>
    </source>
</evidence>
<name>A0A7H0LK00_9SPHN</name>
<dbReference type="Pfam" id="PF05593">
    <property type="entry name" value="RHS_repeat"/>
    <property type="match status" value="2"/>
</dbReference>
<accession>A0A7H0LK00</accession>
<organism evidence="2 3">
    <name type="scientific">Sphingomonas alpina</name>
    <dbReference type="NCBI Taxonomy" id="653931"/>
    <lineage>
        <taxon>Bacteria</taxon>
        <taxon>Pseudomonadati</taxon>
        <taxon>Pseudomonadota</taxon>
        <taxon>Alphaproteobacteria</taxon>
        <taxon>Sphingomonadales</taxon>
        <taxon>Sphingomonadaceae</taxon>
        <taxon>Sphingomonas</taxon>
    </lineage>
</organism>
<dbReference type="KEGG" id="spap:H3Z74_01770"/>
<dbReference type="InterPro" id="IPR006530">
    <property type="entry name" value="YD"/>
</dbReference>
<dbReference type="Proteomes" id="UP000516148">
    <property type="component" value="Chromosome"/>
</dbReference>
<dbReference type="Gene3D" id="2.180.10.10">
    <property type="entry name" value="RHS repeat-associated core"/>
    <property type="match status" value="2"/>
</dbReference>
<dbReference type="InterPro" id="IPR050708">
    <property type="entry name" value="T6SS_VgrG/RHS"/>
</dbReference>
<dbReference type="NCBIfam" id="TIGR01643">
    <property type="entry name" value="YD_repeat_2x"/>
    <property type="match status" value="2"/>
</dbReference>
<feature type="signal peptide" evidence="1">
    <location>
        <begin position="1"/>
        <end position="39"/>
    </location>
</feature>
<dbReference type="PANTHER" id="PTHR32305:SF15">
    <property type="entry name" value="PROTEIN RHSA-RELATED"/>
    <property type="match status" value="1"/>
</dbReference>
<keyword evidence="1" id="KW-0732">Signal</keyword>
<feature type="chain" id="PRO_5028814462" description="RHS repeat-associated core domain-containing protein" evidence="1">
    <location>
        <begin position="40"/>
        <end position="1442"/>
    </location>
</feature>
<dbReference type="InterPro" id="IPR022385">
    <property type="entry name" value="Rhs_assc_core"/>
</dbReference>
<evidence type="ECO:0000313" key="2">
    <source>
        <dbReference type="EMBL" id="QNQ10003.1"/>
    </source>
</evidence>
<dbReference type="PANTHER" id="PTHR32305">
    <property type="match status" value="1"/>
</dbReference>
<reference evidence="2 3" key="1">
    <citation type="submission" date="2020-09" db="EMBL/GenBank/DDBJ databases">
        <title>Sphingomonas sp., a new species isolated from pork steak.</title>
        <authorList>
            <person name="Heidler von Heilborn D."/>
        </authorList>
    </citation>
    <scope>NUCLEOTIDE SEQUENCE [LARGE SCALE GENOMIC DNA]</scope>
    <source>
        <strain evidence="3">S8-3T</strain>
    </source>
</reference>
<dbReference type="RefSeq" id="WP_187762311.1">
    <property type="nucleotide sequence ID" value="NZ_CP061038.1"/>
</dbReference>
<evidence type="ECO:0000313" key="3">
    <source>
        <dbReference type="Proteomes" id="UP000516148"/>
    </source>
</evidence>
<gene>
    <name evidence="2" type="ORF">H3Z74_01770</name>
</gene>
<protein>
    <recommendedName>
        <fullName evidence="4">RHS repeat-associated core domain-containing protein</fullName>
    </recommendedName>
</protein>
<dbReference type="InterPro" id="IPR031325">
    <property type="entry name" value="RHS_repeat"/>
</dbReference>
<proteinExistence type="predicted"/>
<dbReference type="EMBL" id="CP061038">
    <property type="protein sequence ID" value="QNQ10003.1"/>
    <property type="molecule type" value="Genomic_DNA"/>
</dbReference>
<keyword evidence="3" id="KW-1185">Reference proteome</keyword>